<evidence type="ECO:0000256" key="1">
    <source>
        <dbReference type="ARBA" id="ARBA00022475"/>
    </source>
</evidence>
<evidence type="ECO:0000256" key="2">
    <source>
        <dbReference type="ARBA" id="ARBA00022692"/>
    </source>
</evidence>
<dbReference type="Proteomes" id="UP000030652">
    <property type="component" value="Unassembled WGS sequence"/>
</dbReference>
<dbReference type="PATRIC" id="fig|237368.3.peg.705"/>
<evidence type="ECO:0000256" key="4">
    <source>
        <dbReference type="ARBA" id="ARBA00023136"/>
    </source>
</evidence>
<reference evidence="5 6" key="1">
    <citation type="submission" date="2014-10" db="EMBL/GenBank/DDBJ databases">
        <title>Draft genome of anammox bacterium scalindua brodae, obtained using differential coverage binning of sequence data from two enrichment reactors.</title>
        <authorList>
            <person name="Speth D.R."/>
            <person name="Russ L."/>
            <person name="Kartal B."/>
            <person name="Op den Camp H.J."/>
            <person name="Dutilh B.E."/>
            <person name="Jetten M.S."/>
        </authorList>
    </citation>
    <scope>NUCLEOTIDE SEQUENCE [LARGE SCALE GENOMIC DNA]</scope>
    <source>
        <strain evidence="5">RU1</strain>
    </source>
</reference>
<keyword evidence="2" id="KW-0812">Transmembrane</keyword>
<dbReference type="Pfam" id="PF12127">
    <property type="entry name" value="FloA"/>
    <property type="match status" value="1"/>
</dbReference>
<protein>
    <submittedName>
        <fullName evidence="5">Uncharacterized protein</fullName>
    </submittedName>
</protein>
<dbReference type="AlphaFoldDB" id="A0A0B0ENJ1"/>
<evidence type="ECO:0000313" key="6">
    <source>
        <dbReference type="Proteomes" id="UP000030652"/>
    </source>
</evidence>
<evidence type="ECO:0000256" key="3">
    <source>
        <dbReference type="ARBA" id="ARBA00022989"/>
    </source>
</evidence>
<dbReference type="eggNOG" id="COG4864">
    <property type="taxonomic scope" value="Bacteria"/>
</dbReference>
<comment type="caution">
    <text evidence="5">The sequence shown here is derived from an EMBL/GenBank/DDBJ whole genome shotgun (WGS) entry which is preliminary data.</text>
</comment>
<keyword evidence="1" id="KW-1003">Cell membrane</keyword>
<accession>A0A0B0ENJ1</accession>
<sequence length="60" mass="6757">MVVENRAKVVLAEAEIPKAISQAFREGNLGIMDYYHLKNIQADTEMRTSISKTSDDTPKM</sequence>
<evidence type="ECO:0000313" key="5">
    <source>
        <dbReference type="EMBL" id="KHE93606.1"/>
    </source>
</evidence>
<dbReference type="EMBL" id="JRYO01000046">
    <property type="protein sequence ID" value="KHE93606.1"/>
    <property type="molecule type" value="Genomic_DNA"/>
</dbReference>
<keyword evidence="4" id="KW-0472">Membrane</keyword>
<organism evidence="5 6">
    <name type="scientific">Candidatus Scalindua brodae</name>
    <dbReference type="NCBI Taxonomy" id="237368"/>
    <lineage>
        <taxon>Bacteria</taxon>
        <taxon>Pseudomonadati</taxon>
        <taxon>Planctomycetota</taxon>
        <taxon>Candidatus Brocadiia</taxon>
        <taxon>Candidatus Brocadiales</taxon>
        <taxon>Candidatus Scalinduaceae</taxon>
        <taxon>Candidatus Scalindua</taxon>
    </lineage>
</organism>
<dbReference type="InterPro" id="IPR022853">
    <property type="entry name" value="FloA"/>
</dbReference>
<keyword evidence="3" id="KW-1133">Transmembrane helix</keyword>
<gene>
    <name evidence="5" type="ORF">SCABRO_00648</name>
</gene>
<proteinExistence type="predicted"/>
<name>A0A0B0ENJ1_9BACT</name>